<evidence type="ECO:0000256" key="2">
    <source>
        <dbReference type="ARBA" id="ARBA00006275"/>
    </source>
</evidence>
<dbReference type="SUPFAM" id="SSF48452">
    <property type="entry name" value="TPR-like"/>
    <property type="match status" value="1"/>
</dbReference>
<proteinExistence type="inferred from homology"/>
<dbReference type="InterPro" id="IPR011990">
    <property type="entry name" value="TPR-like_helical_dom_sf"/>
</dbReference>
<dbReference type="RefSeq" id="WP_250579719.1">
    <property type="nucleotide sequence ID" value="NZ_JAMLJN010000001.1"/>
</dbReference>
<dbReference type="Pfam" id="PF14322">
    <property type="entry name" value="SusD-like_3"/>
    <property type="match status" value="1"/>
</dbReference>
<organism evidence="8 9">
    <name type="scientific">Flavobacterium fragile</name>
    <dbReference type="NCBI Taxonomy" id="2949085"/>
    <lineage>
        <taxon>Bacteria</taxon>
        <taxon>Pseudomonadati</taxon>
        <taxon>Bacteroidota</taxon>
        <taxon>Flavobacteriia</taxon>
        <taxon>Flavobacteriales</taxon>
        <taxon>Flavobacteriaceae</taxon>
        <taxon>Flavobacterium</taxon>
    </lineage>
</organism>
<evidence type="ECO:0000256" key="1">
    <source>
        <dbReference type="ARBA" id="ARBA00004442"/>
    </source>
</evidence>
<keyword evidence="4" id="KW-0472">Membrane</keyword>
<comment type="caution">
    <text evidence="8">The sequence shown here is derived from an EMBL/GenBank/DDBJ whole genome shotgun (WGS) entry which is preliminary data.</text>
</comment>
<name>A0ABT0TE47_9FLAO</name>
<evidence type="ECO:0000256" key="4">
    <source>
        <dbReference type="ARBA" id="ARBA00023136"/>
    </source>
</evidence>
<evidence type="ECO:0000313" key="9">
    <source>
        <dbReference type="Proteomes" id="UP001203342"/>
    </source>
</evidence>
<keyword evidence="3" id="KW-0732">Signal</keyword>
<evidence type="ECO:0000256" key="5">
    <source>
        <dbReference type="ARBA" id="ARBA00023237"/>
    </source>
</evidence>
<dbReference type="EMBL" id="JAMLJN010000001">
    <property type="protein sequence ID" value="MCL9769128.1"/>
    <property type="molecule type" value="Genomic_DNA"/>
</dbReference>
<reference evidence="8 9" key="1">
    <citation type="submission" date="2022-05" db="EMBL/GenBank/DDBJ databases">
        <title>Flavobacterium sp., isolated from activated sludge.</title>
        <authorList>
            <person name="Ran Q."/>
        </authorList>
    </citation>
    <scope>NUCLEOTIDE SEQUENCE [LARGE SCALE GENOMIC DNA]</scope>
    <source>
        <strain evidence="8 9">HXWNR69</strain>
    </source>
</reference>
<comment type="subcellular location">
    <subcellularLocation>
        <location evidence="1">Cell outer membrane</location>
    </subcellularLocation>
</comment>
<dbReference type="PROSITE" id="PS51257">
    <property type="entry name" value="PROKAR_LIPOPROTEIN"/>
    <property type="match status" value="1"/>
</dbReference>
<dbReference type="Gene3D" id="1.25.40.390">
    <property type="match status" value="1"/>
</dbReference>
<feature type="domain" description="RagB/SusD" evidence="6">
    <location>
        <begin position="342"/>
        <end position="500"/>
    </location>
</feature>
<sequence>MKRSLIYLLVASSILSIGCSEDFLDPVRNTGVITSEDIANNLDLNPALLEGSLNGIGSLLITPGGVAGTGRHYDLGQKGVDIWLDMLSGDVALSANSYGWYENTANLVSTVDFSREENSIIWRYYYKVIALSNNVINSVGGNDAVPTTTNGRHILGQAKAYRAYAYFYLAQIFQRSYDPSMPILPYTDGDINNISFAKVPASQIYDLILSDLNDAITLLDDFTPDSKQKVNKYIAKGLLAYTHAAMGNYPDAKVVADEIINSGAYPLTTRGQLAFPGAGAGFNDVATPSWMWAYDITTEMGHQLVNWWGQMDYFTYSYQWAGDRKTIDTGLLALIPSNDIRRTQFGTSGTTNRMPINKFFAPARTIGGQQIITTDYLFMRVDEFYLLSAEAAAKSNNEPAAKARLKEFLAARLASPADVDAYVDPLTGNALKEAIYRQTRIEFWGEGKSYLAMKRNGATVSRGTNHVFRAGQSFLFDSDEMSFQIPQLELDNNPQITGQN</sequence>
<feature type="domain" description="SusD-like N-terminal" evidence="7">
    <location>
        <begin position="109"/>
        <end position="239"/>
    </location>
</feature>
<gene>
    <name evidence="8" type="ORF">NAT47_01730</name>
</gene>
<accession>A0ABT0TE47</accession>
<keyword evidence="5" id="KW-0998">Cell outer membrane</keyword>
<protein>
    <submittedName>
        <fullName evidence="8">RagB/SusD family nutrient uptake outer membrane protein</fullName>
    </submittedName>
</protein>
<evidence type="ECO:0000256" key="3">
    <source>
        <dbReference type="ARBA" id="ARBA00022729"/>
    </source>
</evidence>
<dbReference type="InterPro" id="IPR033985">
    <property type="entry name" value="SusD-like_N"/>
</dbReference>
<evidence type="ECO:0000313" key="8">
    <source>
        <dbReference type="EMBL" id="MCL9769128.1"/>
    </source>
</evidence>
<dbReference type="Pfam" id="PF07980">
    <property type="entry name" value="SusD_RagB"/>
    <property type="match status" value="1"/>
</dbReference>
<evidence type="ECO:0000259" key="6">
    <source>
        <dbReference type="Pfam" id="PF07980"/>
    </source>
</evidence>
<evidence type="ECO:0000259" key="7">
    <source>
        <dbReference type="Pfam" id="PF14322"/>
    </source>
</evidence>
<dbReference type="InterPro" id="IPR012944">
    <property type="entry name" value="SusD_RagB_dom"/>
</dbReference>
<keyword evidence="9" id="KW-1185">Reference proteome</keyword>
<comment type="similarity">
    <text evidence="2">Belongs to the SusD family.</text>
</comment>
<dbReference type="Proteomes" id="UP001203342">
    <property type="component" value="Unassembled WGS sequence"/>
</dbReference>